<protein>
    <recommendedName>
        <fullName evidence="2 7">DNA repair protein RecO</fullName>
    </recommendedName>
    <alternativeName>
        <fullName evidence="6 7">Recombination protein O</fullName>
    </alternativeName>
</protein>
<dbReference type="HAMAP" id="MF_00201">
    <property type="entry name" value="RecO"/>
    <property type="match status" value="1"/>
</dbReference>
<comment type="function">
    <text evidence="7">Involved in DNA repair and RecF pathway recombination.</text>
</comment>
<evidence type="ECO:0000256" key="7">
    <source>
        <dbReference type="HAMAP-Rule" id="MF_00201"/>
    </source>
</evidence>
<gene>
    <name evidence="7 9" type="primary">recO</name>
    <name evidence="9" type="ORF">GFH32_00175</name>
</gene>
<evidence type="ECO:0000256" key="1">
    <source>
        <dbReference type="ARBA" id="ARBA00007452"/>
    </source>
</evidence>
<dbReference type="SUPFAM" id="SSF50249">
    <property type="entry name" value="Nucleic acid-binding proteins"/>
    <property type="match status" value="1"/>
</dbReference>
<dbReference type="InterPro" id="IPR037278">
    <property type="entry name" value="ARFGAP/RecO"/>
</dbReference>
<dbReference type="InterPro" id="IPR012340">
    <property type="entry name" value="NA-bd_OB-fold"/>
</dbReference>
<dbReference type="InterPro" id="IPR042242">
    <property type="entry name" value="RecO_C"/>
</dbReference>
<dbReference type="PANTHER" id="PTHR33991:SF1">
    <property type="entry name" value="DNA REPAIR PROTEIN RECO"/>
    <property type="match status" value="1"/>
</dbReference>
<dbReference type="Gene3D" id="2.40.50.140">
    <property type="entry name" value="Nucleic acid-binding proteins"/>
    <property type="match status" value="1"/>
</dbReference>
<dbReference type="KEGG" id="sphe:GFH32_00175"/>
<dbReference type="AlphaFoldDB" id="A0A5Q0QB00"/>
<dbReference type="PANTHER" id="PTHR33991">
    <property type="entry name" value="DNA REPAIR PROTEIN RECO"/>
    <property type="match status" value="1"/>
</dbReference>
<dbReference type="Proteomes" id="UP000326921">
    <property type="component" value="Chromosome"/>
</dbReference>
<evidence type="ECO:0000313" key="10">
    <source>
        <dbReference type="Proteomes" id="UP000326921"/>
    </source>
</evidence>
<keyword evidence="5 7" id="KW-0234">DNA repair</keyword>
<dbReference type="Gene3D" id="1.20.1440.120">
    <property type="entry name" value="Recombination protein O, C-terminal domain"/>
    <property type="match status" value="1"/>
</dbReference>
<dbReference type="RefSeq" id="WP_153509161.1">
    <property type="nucleotide sequence ID" value="NZ_CP045652.1"/>
</dbReference>
<dbReference type="Pfam" id="PF02565">
    <property type="entry name" value="RecO_C"/>
    <property type="match status" value="1"/>
</dbReference>
<reference evidence="9 10" key="1">
    <citation type="submission" date="2019-10" db="EMBL/GenBank/DDBJ databases">
        <authorList>
            <person name="Dong K."/>
        </authorList>
    </citation>
    <scope>NUCLEOTIDE SEQUENCE [LARGE SCALE GENOMIC DNA]</scope>
    <source>
        <strain evidence="10">dk4302</strain>
    </source>
</reference>
<organism evidence="9 10">
    <name type="scientific">Sphingobacterium zhuxiongii</name>
    <dbReference type="NCBI Taxonomy" id="2662364"/>
    <lineage>
        <taxon>Bacteria</taxon>
        <taxon>Pseudomonadati</taxon>
        <taxon>Bacteroidota</taxon>
        <taxon>Sphingobacteriia</taxon>
        <taxon>Sphingobacteriales</taxon>
        <taxon>Sphingobacteriaceae</taxon>
        <taxon>Sphingobacterium</taxon>
    </lineage>
</organism>
<dbReference type="EMBL" id="CP045652">
    <property type="protein sequence ID" value="QGA24838.1"/>
    <property type="molecule type" value="Genomic_DNA"/>
</dbReference>
<dbReference type="InterPro" id="IPR022572">
    <property type="entry name" value="DNA_rep/recomb_RecO_N"/>
</dbReference>
<comment type="similarity">
    <text evidence="1 7">Belongs to the RecO family.</text>
</comment>
<evidence type="ECO:0000256" key="4">
    <source>
        <dbReference type="ARBA" id="ARBA00023172"/>
    </source>
</evidence>
<dbReference type="NCBIfam" id="TIGR00613">
    <property type="entry name" value="reco"/>
    <property type="match status" value="1"/>
</dbReference>
<dbReference type="GO" id="GO:0006310">
    <property type="term" value="P:DNA recombination"/>
    <property type="evidence" value="ECO:0007669"/>
    <property type="project" value="UniProtKB-UniRule"/>
</dbReference>
<dbReference type="SUPFAM" id="SSF57863">
    <property type="entry name" value="ArfGap/RecO-like zinc finger"/>
    <property type="match status" value="1"/>
</dbReference>
<dbReference type="Pfam" id="PF11967">
    <property type="entry name" value="RecO_N"/>
    <property type="match status" value="1"/>
</dbReference>
<feature type="domain" description="DNA replication/recombination mediator RecO N-terminal" evidence="8">
    <location>
        <begin position="1"/>
        <end position="76"/>
    </location>
</feature>
<sequence>MLHQTKGITLKITNYSESSVVAQIYTEAFGLQSYLINGARKPKAKISTNMLQPFHLLELVVYNKENNNLQRIKEAQHSPVLKHVPLDIVKSSIALFLNEILYKVLRHQATDKHLFEFLENAIMWLDESEVGLANYHLIFLLKLTHYLGFKPSFNDQPYFDLIEGRFVSILPPHVYTLQEPYTSILRELANSSFSNCNKTRLKREDRSYLLQKLVDYYRLHTENFGELNSLYVLEEIFD</sequence>
<evidence type="ECO:0000256" key="6">
    <source>
        <dbReference type="ARBA" id="ARBA00033409"/>
    </source>
</evidence>
<keyword evidence="10" id="KW-1185">Reference proteome</keyword>
<evidence type="ECO:0000313" key="9">
    <source>
        <dbReference type="EMBL" id="QGA24838.1"/>
    </source>
</evidence>
<dbReference type="GO" id="GO:0006302">
    <property type="term" value="P:double-strand break repair"/>
    <property type="evidence" value="ECO:0007669"/>
    <property type="project" value="TreeGrafter"/>
</dbReference>
<keyword evidence="4 7" id="KW-0233">DNA recombination</keyword>
<evidence type="ECO:0000256" key="3">
    <source>
        <dbReference type="ARBA" id="ARBA00022763"/>
    </source>
</evidence>
<dbReference type="GO" id="GO:0043590">
    <property type="term" value="C:bacterial nucleoid"/>
    <property type="evidence" value="ECO:0007669"/>
    <property type="project" value="TreeGrafter"/>
</dbReference>
<keyword evidence="3 7" id="KW-0227">DNA damage</keyword>
<evidence type="ECO:0000256" key="2">
    <source>
        <dbReference type="ARBA" id="ARBA00021310"/>
    </source>
</evidence>
<dbReference type="InterPro" id="IPR003717">
    <property type="entry name" value="RecO"/>
</dbReference>
<proteinExistence type="inferred from homology"/>
<evidence type="ECO:0000259" key="8">
    <source>
        <dbReference type="Pfam" id="PF11967"/>
    </source>
</evidence>
<accession>A0A5Q0QB00</accession>
<evidence type="ECO:0000256" key="5">
    <source>
        <dbReference type="ARBA" id="ARBA00023204"/>
    </source>
</evidence>
<name>A0A5Q0QB00_9SPHI</name>